<evidence type="ECO:0000313" key="2">
    <source>
        <dbReference type="EMBL" id="MDT9682813.1"/>
    </source>
</evidence>
<protein>
    <submittedName>
        <fullName evidence="2">Acyl carrier protein</fullName>
    </submittedName>
</protein>
<evidence type="ECO:0000313" key="3">
    <source>
        <dbReference type="Proteomes" id="UP001250181"/>
    </source>
</evidence>
<gene>
    <name evidence="2" type="ORF">RND61_12130</name>
</gene>
<sequence length="86" mass="9697">MTIEEHLIAYIADTWLDGDPDGLDGKSPLIDLNIVDSSGIFELVHHLQAEYRITVPLREVSPDNFRNVETIAALVARLREEGKNRI</sequence>
<name>A0ABU3QJY7_9ACTN</name>
<comment type="caution">
    <text evidence="2">The sequence shown here is derived from an EMBL/GenBank/DDBJ whole genome shotgun (WGS) entry which is preliminary data.</text>
</comment>
<accession>A0ABU3QJY7</accession>
<dbReference type="Gene3D" id="1.10.1200.10">
    <property type="entry name" value="ACP-like"/>
    <property type="match status" value="1"/>
</dbReference>
<dbReference type="EMBL" id="JAWCTQ010000012">
    <property type="protein sequence ID" value="MDT9682813.1"/>
    <property type="molecule type" value="Genomic_DNA"/>
</dbReference>
<feature type="domain" description="Carrier" evidence="1">
    <location>
        <begin position="2"/>
        <end position="79"/>
    </location>
</feature>
<organism evidence="2 3">
    <name type="scientific">Streptomyces tamarix</name>
    <dbReference type="NCBI Taxonomy" id="3078565"/>
    <lineage>
        <taxon>Bacteria</taxon>
        <taxon>Bacillati</taxon>
        <taxon>Actinomycetota</taxon>
        <taxon>Actinomycetes</taxon>
        <taxon>Kitasatosporales</taxon>
        <taxon>Streptomycetaceae</taxon>
        <taxon>Streptomyces</taxon>
    </lineage>
</organism>
<evidence type="ECO:0000259" key="1">
    <source>
        <dbReference type="PROSITE" id="PS50075"/>
    </source>
</evidence>
<reference evidence="2 3" key="1">
    <citation type="submission" date="2023-09" db="EMBL/GenBank/DDBJ databases">
        <title>Streptomyces sp. nov.: A antagonism against Alternaria gaisen Producing Streptochlin, Isolated from Tamarix root soil.</title>
        <authorList>
            <person name="Chen Y."/>
        </authorList>
    </citation>
    <scope>NUCLEOTIDE SEQUENCE [LARGE SCALE GENOMIC DNA]</scope>
    <source>
        <strain evidence="2 3">TRM76323</strain>
    </source>
</reference>
<dbReference type="InterPro" id="IPR036736">
    <property type="entry name" value="ACP-like_sf"/>
</dbReference>
<dbReference type="Proteomes" id="UP001250181">
    <property type="component" value="Unassembled WGS sequence"/>
</dbReference>
<keyword evidence="3" id="KW-1185">Reference proteome</keyword>
<dbReference type="PROSITE" id="PS50075">
    <property type="entry name" value="CARRIER"/>
    <property type="match status" value="1"/>
</dbReference>
<dbReference type="SUPFAM" id="SSF47336">
    <property type="entry name" value="ACP-like"/>
    <property type="match status" value="1"/>
</dbReference>
<proteinExistence type="predicted"/>
<dbReference type="RefSeq" id="WP_315877893.1">
    <property type="nucleotide sequence ID" value="NZ_JAWCTQ010000012.1"/>
</dbReference>
<dbReference type="InterPro" id="IPR009081">
    <property type="entry name" value="PP-bd_ACP"/>
</dbReference>